<dbReference type="RefSeq" id="WP_143102526.1">
    <property type="nucleotide sequence ID" value="NZ_DUQN01000129.1"/>
</dbReference>
<keyword evidence="3" id="KW-1185">Reference proteome</keyword>
<feature type="transmembrane region" description="Helical" evidence="1">
    <location>
        <begin position="43"/>
        <end position="60"/>
    </location>
</feature>
<dbReference type="KEGG" id="pmuc:ING2E5A_1700"/>
<accession>A0A1G4G7P0</accession>
<feature type="transmembrane region" description="Helical" evidence="1">
    <location>
        <begin position="102"/>
        <end position="123"/>
    </location>
</feature>
<dbReference type="EMBL" id="LT608328">
    <property type="protein sequence ID" value="SCM58189.1"/>
    <property type="molecule type" value="Genomic_DNA"/>
</dbReference>
<keyword evidence="1" id="KW-0472">Membrane</keyword>
<evidence type="ECO:0000313" key="3">
    <source>
        <dbReference type="Proteomes" id="UP000178485"/>
    </source>
</evidence>
<dbReference type="AlphaFoldDB" id="A0A1G4G7P0"/>
<organism evidence="2 3">
    <name type="scientific">Petrimonas mucosa</name>
    <dbReference type="NCBI Taxonomy" id="1642646"/>
    <lineage>
        <taxon>Bacteria</taxon>
        <taxon>Pseudomonadati</taxon>
        <taxon>Bacteroidota</taxon>
        <taxon>Bacteroidia</taxon>
        <taxon>Bacteroidales</taxon>
        <taxon>Dysgonomonadaceae</taxon>
        <taxon>Petrimonas</taxon>
    </lineage>
</organism>
<evidence type="ECO:0000313" key="2">
    <source>
        <dbReference type="EMBL" id="SCM58189.1"/>
    </source>
</evidence>
<keyword evidence="1" id="KW-1133">Transmembrane helix</keyword>
<protein>
    <recommendedName>
        <fullName evidence="4">VanZ-like domain-containing protein</fullName>
    </recommendedName>
</protein>
<dbReference type="NCBIfam" id="NF037970">
    <property type="entry name" value="vanZ_1"/>
    <property type="match status" value="1"/>
</dbReference>
<gene>
    <name evidence="2" type="ORF">ING2E5A_1700</name>
</gene>
<dbReference type="PANTHER" id="PTHR28008:SF1">
    <property type="entry name" value="DOMAIN PROTEIN, PUTATIVE (AFU_ORTHOLOGUE AFUA_3G10980)-RELATED"/>
    <property type="match status" value="1"/>
</dbReference>
<dbReference type="PANTHER" id="PTHR28008">
    <property type="entry name" value="DOMAIN PROTEIN, PUTATIVE (AFU_ORTHOLOGUE AFUA_3G10980)-RELATED"/>
    <property type="match status" value="1"/>
</dbReference>
<proteinExistence type="predicted"/>
<sequence>MKSNFRHILLPVLVGFLIFIVTCLLRSDDVPDLPQVVAWDKVAHYGMFFVLSAVSLFDYYQLHGGRPRMGRWLFWGGVLPVIYGGMIELMQKYFFSTRSAEMADFVADLLGSATAVLIALFLYQRRRKQEKKLSL</sequence>
<name>A0A1G4G7P0_9BACT</name>
<evidence type="ECO:0008006" key="4">
    <source>
        <dbReference type="Google" id="ProtNLM"/>
    </source>
</evidence>
<dbReference type="Proteomes" id="UP000178485">
    <property type="component" value="Chromosome i"/>
</dbReference>
<feature type="transmembrane region" description="Helical" evidence="1">
    <location>
        <begin position="72"/>
        <end position="90"/>
    </location>
</feature>
<dbReference type="STRING" id="1642646.ING2E5A_1700"/>
<evidence type="ECO:0000256" key="1">
    <source>
        <dbReference type="SAM" id="Phobius"/>
    </source>
</evidence>
<keyword evidence="1" id="KW-0812">Transmembrane</keyword>
<reference evidence="2 3" key="1">
    <citation type="submission" date="2016-08" db="EMBL/GenBank/DDBJ databases">
        <authorList>
            <person name="Seilhamer J.J."/>
        </authorList>
    </citation>
    <scope>NUCLEOTIDE SEQUENCE [LARGE SCALE GENOMIC DNA]</scope>
    <source>
        <strain evidence="2">ING2-E5A</strain>
    </source>
</reference>